<comment type="catalytic activity">
    <reaction evidence="9">
        <text>2-oxoglutarate + O2 + 2 H(+) = ethene + 3 CO2 + H2O</text>
        <dbReference type="Rhea" id="RHEA:31523"/>
        <dbReference type="ChEBI" id="CHEBI:15377"/>
        <dbReference type="ChEBI" id="CHEBI:15378"/>
        <dbReference type="ChEBI" id="CHEBI:15379"/>
        <dbReference type="ChEBI" id="CHEBI:16526"/>
        <dbReference type="ChEBI" id="CHEBI:16810"/>
        <dbReference type="ChEBI" id="CHEBI:18153"/>
        <dbReference type="EC" id="1.13.12.19"/>
    </reaction>
</comment>
<keyword evidence="11" id="KW-0408">Iron</keyword>
<dbReference type="InterPro" id="IPR026992">
    <property type="entry name" value="DIOX_N"/>
</dbReference>
<dbReference type="InterPro" id="IPR050231">
    <property type="entry name" value="Iron_ascorbate_oxido_reductase"/>
</dbReference>
<dbReference type="Pfam" id="PF03171">
    <property type="entry name" value="2OG-FeII_Oxy"/>
    <property type="match status" value="1"/>
</dbReference>
<feature type="domain" description="Fe2OG dioxygenase" evidence="12">
    <location>
        <begin position="166"/>
        <end position="273"/>
    </location>
</feature>
<evidence type="ECO:0000313" key="13">
    <source>
        <dbReference type="EMBL" id="MFC4291026.1"/>
    </source>
</evidence>
<evidence type="ECO:0000256" key="3">
    <source>
        <dbReference type="ARBA" id="ARBA00012293"/>
    </source>
</evidence>
<keyword evidence="14" id="KW-1185">Reference proteome</keyword>
<comment type="catalytic activity">
    <reaction evidence="10">
        <text>L-arginine + 2-oxoglutarate + O2 = guanidine + L-glutamate 5-semialdehyde + succinate + CO2</text>
        <dbReference type="Rhea" id="RHEA:31535"/>
        <dbReference type="ChEBI" id="CHEBI:15379"/>
        <dbReference type="ChEBI" id="CHEBI:16526"/>
        <dbReference type="ChEBI" id="CHEBI:16810"/>
        <dbReference type="ChEBI" id="CHEBI:30031"/>
        <dbReference type="ChEBI" id="CHEBI:30087"/>
        <dbReference type="ChEBI" id="CHEBI:32682"/>
        <dbReference type="ChEBI" id="CHEBI:58066"/>
        <dbReference type="EC" id="1.14.20.7"/>
    </reaction>
</comment>
<accession>A0ABV8RFI8</accession>
<evidence type="ECO:0000256" key="2">
    <source>
        <dbReference type="ARBA" id="ARBA00004767"/>
    </source>
</evidence>
<keyword evidence="11" id="KW-0560">Oxidoreductase</keyword>
<dbReference type="InterPro" id="IPR044861">
    <property type="entry name" value="IPNS-like_FE2OG_OXY"/>
</dbReference>
<evidence type="ECO:0000256" key="6">
    <source>
        <dbReference type="ARBA" id="ARBA00022666"/>
    </source>
</evidence>
<keyword evidence="13" id="KW-0223">Dioxygenase</keyword>
<evidence type="ECO:0000256" key="8">
    <source>
        <dbReference type="ARBA" id="ARBA00031282"/>
    </source>
</evidence>
<keyword evidence="6" id="KW-0266">Ethylene biosynthesis</keyword>
<dbReference type="PANTHER" id="PTHR47990">
    <property type="entry name" value="2-OXOGLUTARATE (2OG) AND FE(II)-DEPENDENT OXYGENASE SUPERFAMILY PROTEIN-RELATED"/>
    <property type="match status" value="1"/>
</dbReference>
<evidence type="ECO:0000256" key="1">
    <source>
        <dbReference type="ARBA" id="ARBA00001954"/>
    </source>
</evidence>
<name>A0ABV8RFI8_9SPHN</name>
<dbReference type="EC" id="1.14.20.7" evidence="3"/>
<evidence type="ECO:0000256" key="4">
    <source>
        <dbReference type="ARBA" id="ARBA00012531"/>
    </source>
</evidence>
<protein>
    <recommendedName>
        <fullName evidence="5">2-oxoglutarate-dependent ethylene/succinate-forming enzyme</fullName>
        <ecNumber evidence="4">1.13.12.19</ecNumber>
        <ecNumber evidence="3">1.14.20.7</ecNumber>
    </recommendedName>
    <alternativeName>
        <fullName evidence="7">2-oxoglutarate dioxygenase (ethylene-forming)</fullName>
    </alternativeName>
    <alternativeName>
        <fullName evidence="8">2-oxoglutarate/L-arginine monooxygenase/decarboxylase (succinate-forming)</fullName>
    </alternativeName>
</protein>
<dbReference type="SUPFAM" id="SSF51197">
    <property type="entry name" value="Clavaminate synthase-like"/>
    <property type="match status" value="1"/>
</dbReference>
<dbReference type="PROSITE" id="PS51471">
    <property type="entry name" value="FE2OG_OXY"/>
    <property type="match status" value="1"/>
</dbReference>
<keyword evidence="11" id="KW-0479">Metal-binding</keyword>
<dbReference type="InterPro" id="IPR027443">
    <property type="entry name" value="IPNS-like_sf"/>
</dbReference>
<evidence type="ECO:0000256" key="9">
    <source>
        <dbReference type="ARBA" id="ARBA00047725"/>
    </source>
</evidence>
<proteinExistence type="inferred from homology"/>
<dbReference type="Gene3D" id="2.60.120.330">
    <property type="entry name" value="B-lactam Antibiotic, Isopenicillin N Synthase, Chain"/>
    <property type="match status" value="1"/>
</dbReference>
<dbReference type="Pfam" id="PF14226">
    <property type="entry name" value="DIOX_N"/>
    <property type="match status" value="1"/>
</dbReference>
<organism evidence="13 14">
    <name type="scientific">Sphingorhabdus arenilitoris</name>
    <dbReference type="NCBI Taxonomy" id="1490041"/>
    <lineage>
        <taxon>Bacteria</taxon>
        <taxon>Pseudomonadati</taxon>
        <taxon>Pseudomonadota</taxon>
        <taxon>Alphaproteobacteria</taxon>
        <taxon>Sphingomonadales</taxon>
        <taxon>Sphingomonadaceae</taxon>
        <taxon>Sphingorhabdus</taxon>
    </lineage>
</organism>
<gene>
    <name evidence="13" type="ORF">ACFOWX_01180</name>
</gene>
<comment type="similarity">
    <text evidence="11">Belongs to the iron/ascorbate-dependent oxidoreductase family.</text>
</comment>
<evidence type="ECO:0000313" key="14">
    <source>
        <dbReference type="Proteomes" id="UP001595887"/>
    </source>
</evidence>
<evidence type="ECO:0000259" key="12">
    <source>
        <dbReference type="PROSITE" id="PS51471"/>
    </source>
</evidence>
<evidence type="ECO:0000256" key="7">
    <source>
        <dbReference type="ARBA" id="ARBA00031011"/>
    </source>
</evidence>
<dbReference type="InterPro" id="IPR005123">
    <property type="entry name" value="Oxoglu/Fe-dep_dioxygenase_dom"/>
</dbReference>
<evidence type="ECO:0000256" key="11">
    <source>
        <dbReference type="RuleBase" id="RU003682"/>
    </source>
</evidence>
<evidence type="ECO:0000256" key="10">
    <source>
        <dbReference type="ARBA" id="ARBA00049359"/>
    </source>
</evidence>
<dbReference type="Proteomes" id="UP001595887">
    <property type="component" value="Unassembled WGS sequence"/>
</dbReference>
<comment type="pathway">
    <text evidence="2">Alkene biosynthesis; ethylene biosynthesis via 2-oxoglutarate.</text>
</comment>
<dbReference type="GO" id="GO:0051213">
    <property type="term" value="F:dioxygenase activity"/>
    <property type="evidence" value="ECO:0007669"/>
    <property type="project" value="UniProtKB-KW"/>
</dbReference>
<evidence type="ECO:0000256" key="5">
    <source>
        <dbReference type="ARBA" id="ARBA00019045"/>
    </source>
</evidence>
<reference evidence="14" key="1">
    <citation type="journal article" date="2019" name="Int. J. Syst. Evol. Microbiol.">
        <title>The Global Catalogue of Microorganisms (GCM) 10K type strain sequencing project: providing services to taxonomists for standard genome sequencing and annotation.</title>
        <authorList>
            <consortium name="The Broad Institute Genomics Platform"/>
            <consortium name="The Broad Institute Genome Sequencing Center for Infectious Disease"/>
            <person name="Wu L."/>
            <person name="Ma J."/>
        </authorList>
    </citation>
    <scope>NUCLEOTIDE SEQUENCE [LARGE SCALE GENOMIC DNA]</scope>
    <source>
        <strain evidence="14">CECT 8531</strain>
    </source>
</reference>
<comment type="caution">
    <text evidence="13">The sequence shown here is derived from an EMBL/GenBank/DDBJ whole genome shotgun (WGS) entry which is preliminary data.</text>
</comment>
<comment type="cofactor">
    <cofactor evidence="1">
        <name>Fe(2+)</name>
        <dbReference type="ChEBI" id="CHEBI:29033"/>
    </cofactor>
</comment>
<dbReference type="EMBL" id="JBHSDH010000006">
    <property type="protein sequence ID" value="MFC4291026.1"/>
    <property type="molecule type" value="Genomic_DNA"/>
</dbReference>
<sequence>MTLSMTQMPIISLASDDPAALGQALGDSFKQYGFATVTNHGLDAGLVKRAWELTAQLFAREEAYKRRGYKEGIAGARGYTPFKTEIAKGAAHRDLKEFWHIGRTLPTNSPLRASMPDNIWPEDMPEFEQVFTQLYADMDRVGAKILSSIALYLGLEAHWFDPAIEDGNSVLRLLHYPPIEGEDTGGAIRAGAHEDINLITLLLGAEEAGLEILRPDGSWQSVSPPEGGLAVNVGDMLQRLTNHVLPSTTHRVVNPAGDRAQHSRYSMPYFLHLRSDFPIATLPGCISADNPNRYPQPILADDYLRERLIEIGLLKA</sequence>
<dbReference type="PRINTS" id="PR00682">
    <property type="entry name" value="IPNSYNTHASE"/>
</dbReference>
<dbReference type="EC" id="1.13.12.19" evidence="4"/>